<dbReference type="RefSeq" id="WP_249655882.1">
    <property type="nucleotide sequence ID" value="NZ_JAMFMA010000001.1"/>
</dbReference>
<dbReference type="Proteomes" id="UP001203607">
    <property type="component" value="Unassembled WGS sequence"/>
</dbReference>
<evidence type="ECO:0000256" key="1">
    <source>
        <dbReference type="SAM" id="SignalP"/>
    </source>
</evidence>
<dbReference type="Pfam" id="PF08309">
    <property type="entry name" value="LVIVD"/>
    <property type="match status" value="2"/>
</dbReference>
<dbReference type="EMBL" id="JAMFMA010000001">
    <property type="protein sequence ID" value="MCL6272697.1"/>
    <property type="molecule type" value="Genomic_DNA"/>
</dbReference>
<keyword evidence="1" id="KW-0732">Signal</keyword>
<feature type="signal peptide" evidence="1">
    <location>
        <begin position="1"/>
        <end position="18"/>
    </location>
</feature>
<accession>A0ABT0PMT5</accession>
<dbReference type="SUPFAM" id="SSF63825">
    <property type="entry name" value="YWTD domain"/>
    <property type="match status" value="1"/>
</dbReference>
<dbReference type="InterPro" id="IPR013211">
    <property type="entry name" value="LVIVD"/>
</dbReference>
<name>A0ABT0PMT5_9FLAO</name>
<reference evidence="2 3" key="1">
    <citation type="submission" date="2022-05" db="EMBL/GenBank/DDBJ databases">
        <authorList>
            <person name="Park J.-S."/>
        </authorList>
    </citation>
    <scope>NUCLEOTIDE SEQUENCE [LARGE SCALE GENOMIC DNA]</scope>
    <source>
        <strain evidence="2 3">2012CJ35-5</strain>
    </source>
</reference>
<gene>
    <name evidence="2" type="ORF">M3P19_01690</name>
</gene>
<sequence>MKKIIALCSFLIFLVVFACSSDSSSSDENAGPTVDGQGGSLATFTLKGNYLYVVDEFDLQVFNLDEQLQPVFVNKMNIGFGIETLFSYRNYLYIGSRTGMFIYSLDNPEFPEKLSNVEHFTACDPVVANATHAFVTLHSDTFCGNDINLLEIYDVTDVTNPILVSSRNLIFPRGLGLYGNYLIVCDDEIKVFDVSDPSNSKLVKAIDKKAFDVIINGDLLIAIGETGLFQFQLNALEDSVDFSLLSTISF</sequence>
<proteinExistence type="predicted"/>
<evidence type="ECO:0000313" key="2">
    <source>
        <dbReference type="EMBL" id="MCL6272697.1"/>
    </source>
</evidence>
<evidence type="ECO:0000313" key="3">
    <source>
        <dbReference type="Proteomes" id="UP001203607"/>
    </source>
</evidence>
<dbReference type="PROSITE" id="PS51257">
    <property type="entry name" value="PROKAR_LIPOPROTEIN"/>
    <property type="match status" value="1"/>
</dbReference>
<organism evidence="2 3">
    <name type="scientific">Flagellimonas spongiicola</name>
    <dbReference type="NCBI Taxonomy" id="2942208"/>
    <lineage>
        <taxon>Bacteria</taxon>
        <taxon>Pseudomonadati</taxon>
        <taxon>Bacteroidota</taxon>
        <taxon>Flavobacteriia</taxon>
        <taxon>Flavobacteriales</taxon>
        <taxon>Flavobacteriaceae</taxon>
        <taxon>Flagellimonas</taxon>
    </lineage>
</organism>
<keyword evidence="3" id="KW-1185">Reference proteome</keyword>
<feature type="chain" id="PRO_5046113169" description="LVIVD repeat-containing protein" evidence="1">
    <location>
        <begin position="19"/>
        <end position="250"/>
    </location>
</feature>
<comment type="caution">
    <text evidence="2">The sequence shown here is derived from an EMBL/GenBank/DDBJ whole genome shotgun (WGS) entry which is preliminary data.</text>
</comment>
<protein>
    <recommendedName>
        <fullName evidence="4">LVIVD repeat-containing protein</fullName>
    </recommendedName>
</protein>
<evidence type="ECO:0008006" key="4">
    <source>
        <dbReference type="Google" id="ProtNLM"/>
    </source>
</evidence>